<dbReference type="InterPro" id="IPR039538">
    <property type="entry name" value="BetI_C"/>
</dbReference>
<dbReference type="RefSeq" id="WP_008368216.1">
    <property type="nucleotide sequence ID" value="NZ_JNFH02000002.1"/>
</dbReference>
<dbReference type="InterPro" id="IPR050109">
    <property type="entry name" value="HTH-type_TetR-like_transc_reg"/>
</dbReference>
<reference evidence="7 8" key="1">
    <citation type="journal article" date="2015" name="Genome Announc.">
        <title>Draft genome sequence of a Halorubrum H3 strain isolated from the burlinskoye salt lake (Altai Krai, Russia).</title>
        <authorList>
            <person name="Rozanov A.S."/>
            <person name="Bryanskaya A.V."/>
            <person name="Malup T.K."/>
            <person name="Kotenko A.V."/>
            <person name="Peltek S.E."/>
        </authorList>
    </citation>
    <scope>NUCLEOTIDE SEQUENCE [LARGE SCALE GENOMIC DNA]</scope>
    <source>
        <strain evidence="7 8">H3</strain>
    </source>
</reference>
<dbReference type="InterPro" id="IPR009057">
    <property type="entry name" value="Homeodomain-like_sf"/>
</dbReference>
<evidence type="ECO:0000256" key="2">
    <source>
        <dbReference type="ARBA" id="ARBA00023015"/>
    </source>
</evidence>
<name>A0A081EVU6_9EURY</name>
<dbReference type="PANTHER" id="PTHR30055">
    <property type="entry name" value="HTH-TYPE TRANSCRIPTIONAL REGULATOR RUTR"/>
    <property type="match status" value="1"/>
</dbReference>
<accession>A0A081EVU6</accession>
<keyword evidence="1" id="KW-0678">Repressor</keyword>
<feature type="domain" description="HTH tetR-type" evidence="6">
    <location>
        <begin position="10"/>
        <end position="70"/>
    </location>
</feature>
<keyword evidence="4" id="KW-0804">Transcription</keyword>
<dbReference type="PANTHER" id="PTHR30055:SF234">
    <property type="entry name" value="HTH-TYPE TRANSCRIPTIONAL REGULATOR BETI"/>
    <property type="match status" value="1"/>
</dbReference>
<dbReference type="GO" id="GO:0003700">
    <property type="term" value="F:DNA-binding transcription factor activity"/>
    <property type="evidence" value="ECO:0007669"/>
    <property type="project" value="TreeGrafter"/>
</dbReference>
<proteinExistence type="predicted"/>
<evidence type="ECO:0000259" key="6">
    <source>
        <dbReference type="PROSITE" id="PS50977"/>
    </source>
</evidence>
<dbReference type="GO" id="GO:0000976">
    <property type="term" value="F:transcription cis-regulatory region binding"/>
    <property type="evidence" value="ECO:0007669"/>
    <property type="project" value="TreeGrafter"/>
</dbReference>
<evidence type="ECO:0000256" key="5">
    <source>
        <dbReference type="PROSITE-ProRule" id="PRU00335"/>
    </source>
</evidence>
<evidence type="ECO:0000313" key="8">
    <source>
        <dbReference type="Proteomes" id="UP000053331"/>
    </source>
</evidence>
<dbReference type="InterPro" id="IPR036271">
    <property type="entry name" value="Tet_transcr_reg_TetR-rel_C_sf"/>
</dbReference>
<feature type="DNA-binding region" description="H-T-H motif" evidence="5">
    <location>
        <begin position="33"/>
        <end position="52"/>
    </location>
</feature>
<dbReference type="OrthoDB" id="135877at2157"/>
<dbReference type="EMBL" id="JNFH02000002">
    <property type="protein sequence ID" value="KDS91534.1"/>
    <property type="molecule type" value="Genomic_DNA"/>
</dbReference>
<dbReference type="Proteomes" id="UP000053331">
    <property type="component" value="Unassembled WGS sequence"/>
</dbReference>
<dbReference type="Pfam" id="PF00440">
    <property type="entry name" value="TetR_N"/>
    <property type="match status" value="1"/>
</dbReference>
<dbReference type="SUPFAM" id="SSF46689">
    <property type="entry name" value="Homeodomain-like"/>
    <property type="match status" value="1"/>
</dbReference>
<dbReference type="Gene3D" id="1.10.357.10">
    <property type="entry name" value="Tetracycline Repressor, domain 2"/>
    <property type="match status" value="1"/>
</dbReference>
<evidence type="ECO:0000313" key="7">
    <source>
        <dbReference type="EMBL" id="KDS91534.1"/>
    </source>
</evidence>
<protein>
    <submittedName>
        <fullName evidence="7">TetR family transcriptional regulator</fullName>
    </submittedName>
</protein>
<evidence type="ECO:0000256" key="4">
    <source>
        <dbReference type="ARBA" id="ARBA00023163"/>
    </source>
</evidence>
<evidence type="ECO:0000256" key="3">
    <source>
        <dbReference type="ARBA" id="ARBA00023125"/>
    </source>
</evidence>
<keyword evidence="2" id="KW-0805">Transcription regulation</keyword>
<keyword evidence="3 5" id="KW-0238">DNA-binding</keyword>
<dbReference type="PROSITE" id="PS50977">
    <property type="entry name" value="HTH_TETR_2"/>
    <property type="match status" value="1"/>
</dbReference>
<sequence>MADPPDRTSSDSDEEIMRATYRALRDHGYADLTIKRIADEYGKSTAAVHYHYDTKDDLLVAFLDYVLNQFGETIHEVQTTAPEQRLELLLDKLLVAPEDHHDLLIAMLEMRSQAPYKEAFADRFQQNDEYVQYLLRTVIDHGISEDIFTDVDSEHVARALMTIVDGGRTRAVVLDETETLATARRTADEYVNAVLRADTGGSEDT</sequence>
<dbReference type="Pfam" id="PF13977">
    <property type="entry name" value="TetR_C_6"/>
    <property type="match status" value="1"/>
</dbReference>
<evidence type="ECO:0000256" key="1">
    <source>
        <dbReference type="ARBA" id="ARBA00022491"/>
    </source>
</evidence>
<comment type="caution">
    <text evidence="7">The sequence shown here is derived from an EMBL/GenBank/DDBJ whole genome shotgun (WGS) entry which is preliminary data.</text>
</comment>
<gene>
    <name evidence="7" type="ORF">FK85_01035</name>
</gene>
<dbReference type="InterPro" id="IPR001647">
    <property type="entry name" value="HTH_TetR"/>
</dbReference>
<dbReference type="AlphaFoldDB" id="A0A081EVU6"/>
<organism evidence="7 8">
    <name type="scientific">Halorubrum saccharovorum</name>
    <dbReference type="NCBI Taxonomy" id="2248"/>
    <lineage>
        <taxon>Archaea</taxon>
        <taxon>Methanobacteriati</taxon>
        <taxon>Methanobacteriota</taxon>
        <taxon>Stenosarchaea group</taxon>
        <taxon>Halobacteria</taxon>
        <taxon>Halobacteriales</taxon>
        <taxon>Haloferacaceae</taxon>
        <taxon>Halorubrum</taxon>
    </lineage>
</organism>
<keyword evidence="8" id="KW-1185">Reference proteome</keyword>
<dbReference type="SUPFAM" id="SSF48498">
    <property type="entry name" value="Tetracyclin repressor-like, C-terminal domain"/>
    <property type="match status" value="1"/>
</dbReference>